<reference evidence="1" key="1">
    <citation type="submission" date="2023-04" db="EMBL/GenBank/DDBJ databases">
        <title>A chromosome-level genome assembly of the parasitoid wasp Eretmocerus hayati.</title>
        <authorList>
            <person name="Zhong Y."/>
            <person name="Liu S."/>
            <person name="Liu Y."/>
        </authorList>
    </citation>
    <scope>NUCLEOTIDE SEQUENCE</scope>
    <source>
        <strain evidence="1">ZJU_SS_LIU_2023</strain>
    </source>
</reference>
<gene>
    <name evidence="1" type="ORF">QAD02_018451</name>
</gene>
<sequence length="1593" mass="183560">MIFLIPGEQPCCERIIGKYRSWINLAMHGNFGLNKTSLSLIENGECLEDNHIDYFNTLVIESFPLYSPIQTWQTQLHSIRPIARDRCHVQILYSPPPPRSEIGHWICTFYDGKNLHIYDSINSKKLHPDFERVLRVLHPYCFENFENIRFPTVQWQRNERDCGVLAIAVAVSLLNRVDPSGLVFLYDELRPHLIKIFLTNKIIPFPLELIKCGMRNNTHVLEYHTGGVRGRLATGSEHGLKKYPGCDDDLHDARNMAVKERRYPILEGDVIPVRKKRECDEMDTDGEHEVNQNYRKFGPRYRAPRVSATNVRKKNDTELSILYKERTNHVVDSCSSLGLKTVESGTMFPMPLVDQGSLQSVVSRLAGDTQKLGVRSKQHEYYHRNRGKINQRRKIKYRGAKAELKSVHESVERVGQRTNTDPSRDNRAKKNRDAEKIAGARNVKEKYKSWFRNTTAVLLRKKNKFMSTLADQIDDSDVIEKKFKAERIVTSCIYVRNRCRRSCRKIFEKFRKAIESLLIIYDDSNTKELTLSDRIDILYGVNGHKDTSELYHYEATYQFRNTLPGIISIDHEGKATNVLPLEDTKSGKRWKCGKQCKRFDKDFLNTTVKFLRKFKDCLLPGLSSFSGEMDICDVMGRRELQGHPLVCYSDPFVCNSHFLRLRILSAHYPRIRIFLTQIYEMHRLVRYVEKIGCALDAADLNTLTDILKNEMENKRFPITTNNGVCLDENIIYERYSKAFKAYNKIMQDSPTELCVSCECYCKVSKLRPFESVKKFIDEGFVNALSERYDNISKSLICYACLGKFKTRKLPPKCYLNERLNLSCPTEISQLNFFEQILIKRANAFRTLQKKSTVMKGNVPHYCKIDSVCGRTFHLPIPLEKTWKKICPGEKILIDNPEYYILMRGVPSKKDKIWEDVVDVKRLHNALIWCKQNNLFYSNINLTDAESQISLHLKNLELVHHHEPDENEAGNSEKNANEANDEGTQMGPIMGNLENIESELRGIVKKEFIIGKAIVKVPADYNTLLLSIINDDMETMDMILASRANPNRGLCRSMVDDGYPLHLSLALDKPACIRKLLEAGARMSFIYNRISNVYSAIYFKRTSCIEQLLLFGLDPNFDNATARQPHSLIHYGIIAGEIEIVEKLLEHGADPNNLDKHGCNGLLCALQLGRTDFAKKLIDHKAMPDNMNLVTQNYPLQLCVKHRDVELVEKLISANANFDYGRGTIHGSALQMAIKIGDERIVALLLRNKVDVNSYDYHNYYPIDTCFTSLENWLIPAAARVNILHMVIEYGSDVSKALTYPYIPNKFFRIGTTRTYKLLKSKNMRVSKTGGDDYICLWMAMQNSDTSLLRGVVETDGISINTRNHRKNTVLHAAAGNLQLTMIKLIMRLGANPNKRNNNGFTPLDLLLVKKYHISDSFQWLLDKCSASTILGTLNFAYQRTYKDHAKFIIRYIVLACENNDFGDIIFFREKCNPKLVRYFDRCTNESEKLRENVVPGSSTYLDLTTLKRRDKIILDSNFVRAVHKEKVNTTFKIYGTRISIMMNKAKKYNKLIARAKIVLAKLMRLEPETYHMVLIKILHDLKIRDLNTLVELK</sequence>
<comment type="caution">
    <text evidence="1">The sequence shown here is derived from an EMBL/GenBank/DDBJ whole genome shotgun (WGS) entry which is preliminary data.</text>
</comment>
<organism evidence="1 2">
    <name type="scientific">Eretmocerus hayati</name>
    <dbReference type="NCBI Taxonomy" id="131215"/>
    <lineage>
        <taxon>Eukaryota</taxon>
        <taxon>Metazoa</taxon>
        <taxon>Ecdysozoa</taxon>
        <taxon>Arthropoda</taxon>
        <taxon>Hexapoda</taxon>
        <taxon>Insecta</taxon>
        <taxon>Pterygota</taxon>
        <taxon>Neoptera</taxon>
        <taxon>Endopterygota</taxon>
        <taxon>Hymenoptera</taxon>
        <taxon>Apocrita</taxon>
        <taxon>Proctotrupomorpha</taxon>
        <taxon>Chalcidoidea</taxon>
        <taxon>Aphelinidae</taxon>
        <taxon>Aphelininae</taxon>
        <taxon>Eretmocerus</taxon>
    </lineage>
</organism>
<accession>A0ACC2PGE6</accession>
<dbReference type="Proteomes" id="UP001239111">
    <property type="component" value="Chromosome 1"/>
</dbReference>
<protein>
    <submittedName>
        <fullName evidence="1">Uncharacterized protein</fullName>
    </submittedName>
</protein>
<evidence type="ECO:0000313" key="1">
    <source>
        <dbReference type="EMBL" id="KAJ8682659.1"/>
    </source>
</evidence>
<proteinExistence type="predicted"/>
<evidence type="ECO:0000313" key="2">
    <source>
        <dbReference type="Proteomes" id="UP001239111"/>
    </source>
</evidence>
<dbReference type="EMBL" id="CM056741">
    <property type="protein sequence ID" value="KAJ8682659.1"/>
    <property type="molecule type" value="Genomic_DNA"/>
</dbReference>
<name>A0ACC2PGE6_9HYME</name>
<keyword evidence="2" id="KW-1185">Reference proteome</keyword>